<accession>A0A2P2KXP7</accession>
<reference evidence="1" key="1">
    <citation type="submission" date="2018-02" db="EMBL/GenBank/DDBJ databases">
        <title>Rhizophora mucronata_Transcriptome.</title>
        <authorList>
            <person name="Meera S.P."/>
            <person name="Sreeshan A."/>
            <person name="Augustine A."/>
        </authorList>
    </citation>
    <scope>NUCLEOTIDE SEQUENCE</scope>
    <source>
        <tissue evidence="1">Leaf</tissue>
    </source>
</reference>
<protein>
    <submittedName>
        <fullName evidence="1">Uncharacterized protein</fullName>
    </submittedName>
</protein>
<dbReference type="AlphaFoldDB" id="A0A2P2KXP7"/>
<dbReference type="EMBL" id="GGEC01030000">
    <property type="protein sequence ID" value="MBX10484.1"/>
    <property type="molecule type" value="Transcribed_RNA"/>
</dbReference>
<sequence>MLAYGFSNTHRTAIMSTMALASSQSDNKINSVEIRNYNEETELKPEDLRSDTEMTKLRTPNLKTKIRNILSKISNIKMQMQIDVGIEKERENTNLTRTIKQIRYSTRFWREF</sequence>
<name>A0A2P2KXP7_RHIMU</name>
<evidence type="ECO:0000313" key="1">
    <source>
        <dbReference type="EMBL" id="MBX10484.1"/>
    </source>
</evidence>
<organism evidence="1">
    <name type="scientific">Rhizophora mucronata</name>
    <name type="common">Asiatic mangrove</name>
    <dbReference type="NCBI Taxonomy" id="61149"/>
    <lineage>
        <taxon>Eukaryota</taxon>
        <taxon>Viridiplantae</taxon>
        <taxon>Streptophyta</taxon>
        <taxon>Embryophyta</taxon>
        <taxon>Tracheophyta</taxon>
        <taxon>Spermatophyta</taxon>
        <taxon>Magnoliopsida</taxon>
        <taxon>eudicotyledons</taxon>
        <taxon>Gunneridae</taxon>
        <taxon>Pentapetalae</taxon>
        <taxon>rosids</taxon>
        <taxon>fabids</taxon>
        <taxon>Malpighiales</taxon>
        <taxon>Rhizophoraceae</taxon>
        <taxon>Rhizophora</taxon>
    </lineage>
</organism>
<proteinExistence type="predicted"/>